<evidence type="ECO:0000256" key="3">
    <source>
        <dbReference type="ARBA" id="ARBA00022989"/>
    </source>
</evidence>
<keyword evidence="2 6" id="KW-0812">Transmembrane</keyword>
<evidence type="ECO:0000256" key="4">
    <source>
        <dbReference type="ARBA" id="ARBA00023136"/>
    </source>
</evidence>
<keyword evidence="9" id="KW-1185">Reference proteome</keyword>
<feature type="transmembrane region" description="Helical" evidence="6">
    <location>
        <begin position="39"/>
        <end position="58"/>
    </location>
</feature>
<comment type="subcellular location">
    <subcellularLocation>
        <location evidence="1">Membrane</location>
        <topology evidence="1">Multi-pass membrane protein</topology>
    </subcellularLocation>
</comment>
<feature type="domain" description="Rhodopsin" evidence="7">
    <location>
        <begin position="23"/>
        <end position="283"/>
    </location>
</feature>
<sequence>MSSRRLLAYSIPQYVLAMLVALLRCWVRLKIVKSFGRDDWVMISALIPATACFVSYMTEISLGLGSRVDLLEANMPNYHNLLLARLLHQVFVVLALGLVKVSICLFLLRLVMKKLYIRALWGIIIFMVVFTIGSVLSIILQCIPISAGWNHSMRPPPLGVGNAKCYSLSTFRKIGLFNGGIDTLCEFFSDMITDGAVIHILSDILLALLPTPLIWRLQMVRRARFTLIAVLSVGILAAIAGIIRQVSVGPIDEYDVYSIWNFTELHLGIIAASLPALKPIFKKFFETIGTNIARTARYGPSNSIVMSPFGNTAAAKGGWQIEDSSDVSMLCPSDNIRVTSVVQVHQGWSRS</sequence>
<dbReference type="RefSeq" id="XP_007707303.1">
    <property type="nucleotide sequence ID" value="XM_007709113.1"/>
</dbReference>
<feature type="transmembrane region" description="Helical" evidence="6">
    <location>
        <begin position="259"/>
        <end position="277"/>
    </location>
</feature>
<reference evidence="8 9" key="1">
    <citation type="journal article" date="2013" name="PLoS Genet.">
        <title>Comparative genome structure, secondary metabolite, and effector coding capacity across Cochliobolus pathogens.</title>
        <authorList>
            <person name="Condon B.J."/>
            <person name="Leng Y."/>
            <person name="Wu D."/>
            <person name="Bushley K.E."/>
            <person name="Ohm R.A."/>
            <person name="Otillar R."/>
            <person name="Martin J."/>
            <person name="Schackwitz W."/>
            <person name="Grimwood J."/>
            <person name="MohdZainudin N."/>
            <person name="Xue C."/>
            <person name="Wang R."/>
            <person name="Manning V.A."/>
            <person name="Dhillon B."/>
            <person name="Tu Z.J."/>
            <person name="Steffenson B.J."/>
            <person name="Salamov A."/>
            <person name="Sun H."/>
            <person name="Lowry S."/>
            <person name="LaButti K."/>
            <person name="Han J."/>
            <person name="Copeland A."/>
            <person name="Lindquist E."/>
            <person name="Barry K."/>
            <person name="Schmutz J."/>
            <person name="Baker S.E."/>
            <person name="Ciuffetti L.M."/>
            <person name="Grigoriev I.V."/>
            <person name="Zhong S."/>
            <person name="Turgeon B.G."/>
        </authorList>
    </citation>
    <scope>NUCLEOTIDE SEQUENCE [LARGE SCALE GENOMIC DNA]</scope>
    <source>
        <strain evidence="8 9">26-R-13</strain>
    </source>
</reference>
<feature type="transmembrane region" description="Helical" evidence="6">
    <location>
        <begin position="6"/>
        <end position="27"/>
    </location>
</feature>
<dbReference type="Proteomes" id="UP000053841">
    <property type="component" value="Unassembled WGS sequence"/>
</dbReference>
<dbReference type="HOGENOM" id="CLU_028200_3_1_1"/>
<feature type="transmembrane region" description="Helical" evidence="6">
    <location>
        <begin position="196"/>
        <end position="215"/>
    </location>
</feature>
<dbReference type="Pfam" id="PF20684">
    <property type="entry name" value="Fung_rhodopsin"/>
    <property type="match status" value="1"/>
</dbReference>
<feature type="transmembrane region" description="Helical" evidence="6">
    <location>
        <begin position="227"/>
        <end position="247"/>
    </location>
</feature>
<dbReference type="InterPro" id="IPR052337">
    <property type="entry name" value="SAT4-like"/>
</dbReference>
<dbReference type="GeneID" id="19145148"/>
<comment type="similarity">
    <text evidence="5">Belongs to the SAT4 family.</text>
</comment>
<dbReference type="AlphaFoldDB" id="W6YLI0"/>
<dbReference type="EMBL" id="KI964543">
    <property type="protein sequence ID" value="EUC38363.1"/>
    <property type="molecule type" value="Genomic_DNA"/>
</dbReference>
<evidence type="ECO:0000256" key="1">
    <source>
        <dbReference type="ARBA" id="ARBA00004141"/>
    </source>
</evidence>
<protein>
    <recommendedName>
        <fullName evidence="7">Rhodopsin domain-containing protein</fullName>
    </recommendedName>
</protein>
<evidence type="ECO:0000256" key="6">
    <source>
        <dbReference type="SAM" id="Phobius"/>
    </source>
</evidence>
<feature type="transmembrane region" description="Helical" evidence="6">
    <location>
        <begin position="86"/>
        <end position="108"/>
    </location>
</feature>
<accession>W6YLI0</accession>
<evidence type="ECO:0000256" key="5">
    <source>
        <dbReference type="ARBA" id="ARBA00038359"/>
    </source>
</evidence>
<dbReference type="PANTHER" id="PTHR33048:SF167">
    <property type="entry name" value="INTEGRAL MEMBRANE PROTEIN"/>
    <property type="match status" value="1"/>
</dbReference>
<dbReference type="OrthoDB" id="5022096at2759"/>
<organism evidence="8 9">
    <name type="scientific">Cochliobolus carbonum (strain 26-R-13)</name>
    <name type="common">Maize leaf spot fungus</name>
    <name type="synonym">Bipolaris zeicola</name>
    <dbReference type="NCBI Taxonomy" id="930089"/>
    <lineage>
        <taxon>Eukaryota</taxon>
        <taxon>Fungi</taxon>
        <taxon>Dikarya</taxon>
        <taxon>Ascomycota</taxon>
        <taxon>Pezizomycotina</taxon>
        <taxon>Dothideomycetes</taxon>
        <taxon>Pleosporomycetidae</taxon>
        <taxon>Pleosporales</taxon>
        <taxon>Pleosporineae</taxon>
        <taxon>Pleosporaceae</taxon>
        <taxon>Bipolaris</taxon>
    </lineage>
</organism>
<feature type="transmembrane region" description="Helical" evidence="6">
    <location>
        <begin position="120"/>
        <end position="147"/>
    </location>
</feature>
<gene>
    <name evidence="8" type="ORF">COCCADRAFT_22225</name>
</gene>
<dbReference type="PANTHER" id="PTHR33048">
    <property type="entry name" value="PTH11-LIKE INTEGRAL MEMBRANE PROTEIN (AFU_ORTHOLOGUE AFUA_5G11245)"/>
    <property type="match status" value="1"/>
</dbReference>
<dbReference type="GO" id="GO:0016020">
    <property type="term" value="C:membrane"/>
    <property type="evidence" value="ECO:0007669"/>
    <property type="project" value="UniProtKB-SubCell"/>
</dbReference>
<evidence type="ECO:0000313" key="8">
    <source>
        <dbReference type="EMBL" id="EUC38363.1"/>
    </source>
</evidence>
<evidence type="ECO:0000313" key="9">
    <source>
        <dbReference type="Proteomes" id="UP000053841"/>
    </source>
</evidence>
<evidence type="ECO:0000259" key="7">
    <source>
        <dbReference type="Pfam" id="PF20684"/>
    </source>
</evidence>
<dbReference type="InterPro" id="IPR049326">
    <property type="entry name" value="Rhodopsin_dom_fungi"/>
</dbReference>
<dbReference type="KEGG" id="bze:COCCADRAFT_22225"/>
<dbReference type="eggNOG" id="ENOG502SNI4">
    <property type="taxonomic scope" value="Eukaryota"/>
</dbReference>
<evidence type="ECO:0000256" key="2">
    <source>
        <dbReference type="ARBA" id="ARBA00022692"/>
    </source>
</evidence>
<keyword evidence="4 6" id="KW-0472">Membrane</keyword>
<proteinExistence type="inferred from homology"/>
<keyword evidence="3 6" id="KW-1133">Transmembrane helix</keyword>
<name>W6YLI0_COCC2</name>